<dbReference type="Gene3D" id="3.40.50.300">
    <property type="entry name" value="P-loop containing nucleotide triphosphate hydrolases"/>
    <property type="match status" value="1"/>
</dbReference>
<accession>A0A0W8FQT2</accession>
<dbReference type="InterPro" id="IPR003593">
    <property type="entry name" value="AAA+_ATPase"/>
</dbReference>
<sequence length="394" mass="44025">MRKPEIDHILTRMLESNVDVSDINLTVGKPFQVEVSGELVPVDLRPHFDTLTPFQTEIFALNLINQDHRLMEALIKEGSCDLSYELPGVARFRVNIFSQLGQYSIVLRKLESRIPSCAELELPEAYYKISNERNGIVLVTGATGTGKTTSLAAVINEINENRAVHVITLEDPVEYTHTQKKATINQRELGKDFDTFANGLRAALRQAPKVILVGEMRDRESVEIALNAAETGHLVLSTLHTVDAGQTINRILGMFTTDEENQVRVRLADSIRWIVCQRLLPKIGGGRVAIFEAMSTSLRVKDIILHGESDGKTYIDIIEQGKPFGMISFEHCLVDLYEKGLITESTAISYATNRANVHRGIDAIKNARGEKTSPIGQLEVDNLYGKKKMDSWQR</sequence>
<dbReference type="NCBIfam" id="TIGR01420">
    <property type="entry name" value="pilT_fam"/>
    <property type="match status" value="1"/>
</dbReference>
<dbReference type="SMART" id="SM00382">
    <property type="entry name" value="AAA"/>
    <property type="match status" value="1"/>
</dbReference>
<dbReference type="PANTHER" id="PTHR30486:SF16">
    <property type="entry name" value="TWITCHING MOTILITY PROTEIN PILT"/>
    <property type="match status" value="1"/>
</dbReference>
<name>A0A0W8FQT2_9ZZZZ</name>
<dbReference type="InterPro" id="IPR001482">
    <property type="entry name" value="T2SS/T4SS_dom"/>
</dbReference>
<dbReference type="PANTHER" id="PTHR30486">
    <property type="entry name" value="TWITCHING MOTILITY PROTEIN PILT"/>
    <property type="match status" value="1"/>
</dbReference>
<evidence type="ECO:0000259" key="2">
    <source>
        <dbReference type="SMART" id="SM00382"/>
    </source>
</evidence>
<comment type="caution">
    <text evidence="3">The sequence shown here is derived from an EMBL/GenBank/DDBJ whole genome shotgun (WGS) entry which is preliminary data.</text>
</comment>
<dbReference type="GO" id="GO:0005524">
    <property type="term" value="F:ATP binding"/>
    <property type="evidence" value="ECO:0007669"/>
    <property type="project" value="InterPro"/>
</dbReference>
<dbReference type="CDD" id="cd01131">
    <property type="entry name" value="PilT"/>
    <property type="match status" value="1"/>
</dbReference>
<dbReference type="EMBL" id="LNQE01000945">
    <property type="protein sequence ID" value="KUG22675.1"/>
    <property type="molecule type" value="Genomic_DNA"/>
</dbReference>
<dbReference type="GO" id="GO:0016887">
    <property type="term" value="F:ATP hydrolysis activity"/>
    <property type="evidence" value="ECO:0007669"/>
    <property type="project" value="InterPro"/>
</dbReference>
<dbReference type="InterPro" id="IPR027417">
    <property type="entry name" value="P-loop_NTPase"/>
</dbReference>
<protein>
    <submittedName>
        <fullName evidence="3">Twitching motility protein pilt</fullName>
    </submittedName>
</protein>
<feature type="domain" description="AAA+ ATPase" evidence="2">
    <location>
        <begin position="133"/>
        <end position="267"/>
    </location>
</feature>
<proteinExistence type="inferred from homology"/>
<dbReference type="Pfam" id="PF00437">
    <property type="entry name" value="T2SSE"/>
    <property type="match status" value="1"/>
</dbReference>
<evidence type="ECO:0000256" key="1">
    <source>
        <dbReference type="ARBA" id="ARBA00006611"/>
    </source>
</evidence>
<gene>
    <name evidence="3" type="ORF">ASZ90_007540</name>
</gene>
<dbReference type="SUPFAM" id="SSF52540">
    <property type="entry name" value="P-loop containing nucleoside triphosphate hydrolases"/>
    <property type="match status" value="1"/>
</dbReference>
<comment type="similarity">
    <text evidence="1">Belongs to the GSP E family.</text>
</comment>
<dbReference type="InterPro" id="IPR006321">
    <property type="entry name" value="PilT/PilU"/>
</dbReference>
<reference evidence="3" key="1">
    <citation type="journal article" date="2015" name="Proc. Natl. Acad. Sci. U.S.A.">
        <title>Networks of energetic and metabolic interactions define dynamics in microbial communities.</title>
        <authorList>
            <person name="Embree M."/>
            <person name="Liu J.K."/>
            <person name="Al-Bassam M.M."/>
            <person name="Zengler K."/>
        </authorList>
    </citation>
    <scope>NUCLEOTIDE SEQUENCE</scope>
</reference>
<dbReference type="Gene3D" id="3.30.450.90">
    <property type="match status" value="1"/>
</dbReference>
<dbReference type="AlphaFoldDB" id="A0A0W8FQT2"/>
<dbReference type="InterPro" id="IPR050921">
    <property type="entry name" value="T4SS_GSP_E_ATPase"/>
</dbReference>
<evidence type="ECO:0000313" key="3">
    <source>
        <dbReference type="EMBL" id="KUG22675.1"/>
    </source>
</evidence>
<organism evidence="3">
    <name type="scientific">hydrocarbon metagenome</name>
    <dbReference type="NCBI Taxonomy" id="938273"/>
    <lineage>
        <taxon>unclassified sequences</taxon>
        <taxon>metagenomes</taxon>
        <taxon>ecological metagenomes</taxon>
    </lineage>
</organism>